<dbReference type="RefSeq" id="WP_016245257.1">
    <property type="nucleotide sequence ID" value="NZ_JABXGM010000001.1"/>
</dbReference>
<accession>A0A370V683</accession>
<name>A0A370V683_9ESCH</name>
<evidence type="ECO:0000313" key="4">
    <source>
        <dbReference type="Proteomes" id="UP000254454"/>
    </source>
</evidence>
<organism evidence="2 4">
    <name type="scientific">Escherichia marmotae</name>
    <dbReference type="NCBI Taxonomy" id="1499973"/>
    <lineage>
        <taxon>Bacteria</taxon>
        <taxon>Pseudomonadati</taxon>
        <taxon>Pseudomonadota</taxon>
        <taxon>Gammaproteobacteria</taxon>
        <taxon>Enterobacterales</taxon>
        <taxon>Enterobacteriaceae</taxon>
        <taxon>Escherichia</taxon>
    </lineage>
</organism>
<dbReference type="EMBL" id="QONO01000105">
    <property type="protein sequence ID" value="RDR26167.1"/>
    <property type="molecule type" value="Genomic_DNA"/>
</dbReference>
<dbReference type="Proteomes" id="UP000277464">
    <property type="component" value="Chromosome"/>
</dbReference>
<evidence type="ECO:0000313" key="2">
    <source>
        <dbReference type="EMBL" id="RDR26167.1"/>
    </source>
</evidence>
<dbReference type="Proteomes" id="UP000254454">
    <property type="component" value="Unassembled WGS sequence"/>
</dbReference>
<dbReference type="InterPro" id="IPR018306">
    <property type="entry name" value="Phage_T5_Orf172_DNA-bd"/>
</dbReference>
<feature type="domain" description="Bacteriophage T5 Orf172 DNA-binding" evidence="1">
    <location>
        <begin position="83"/>
        <end position="156"/>
    </location>
</feature>
<protein>
    <submittedName>
        <fullName evidence="2 3">T5orf172 domain</fullName>
    </submittedName>
</protein>
<gene>
    <name evidence="2" type="ORF">C4A13_00010</name>
    <name evidence="3" type="ORF">NCTC8196_02028</name>
</gene>
<evidence type="ECO:0000313" key="3">
    <source>
        <dbReference type="EMBL" id="VED77377.1"/>
    </source>
</evidence>
<dbReference type="EMBL" id="LR134270">
    <property type="protein sequence ID" value="VED77377.1"/>
    <property type="molecule type" value="Genomic_DNA"/>
</dbReference>
<proteinExistence type="predicted"/>
<reference evidence="3 5" key="2">
    <citation type="submission" date="2018-12" db="EMBL/GenBank/DDBJ databases">
        <authorList>
            <consortium name="Pathogen Informatics"/>
        </authorList>
    </citation>
    <scope>NUCLEOTIDE SEQUENCE [LARGE SCALE GENOMIC DNA]</scope>
    <source>
        <strain evidence="3 5">NCTC8196</strain>
    </source>
</reference>
<dbReference type="Pfam" id="PF13455">
    <property type="entry name" value="MUG113"/>
    <property type="match status" value="1"/>
</dbReference>
<sequence>MNQLEEKLQRMISLYKEDNCQKVPENIAELMELASEFSGMLKSSGVRSAFFVEMLMHGGLMATMRRVMEDQRKEPPQVYVLSSKKTGLTKIGYSSNIPQRIKSLGNSGPDCLKLECLIPGGRETENMLHRKFAAKRKHGEWFALSKDDIEGLKSVAITSDGY</sequence>
<evidence type="ECO:0000259" key="1">
    <source>
        <dbReference type="SMART" id="SM00974"/>
    </source>
</evidence>
<evidence type="ECO:0000313" key="5">
    <source>
        <dbReference type="Proteomes" id="UP000277464"/>
    </source>
</evidence>
<dbReference type="AlphaFoldDB" id="A0A370V683"/>
<reference evidence="2 4" key="1">
    <citation type="submission" date="2018-06" db="EMBL/GenBank/DDBJ databases">
        <title>Recombination Drives Gene Content and Phenotype Evolution in Wild Type E. coli Strains.</title>
        <authorList>
            <person name="Field C.M."/>
            <person name="Silander O.K."/>
            <person name="Van Nimwegen E."/>
        </authorList>
    </citation>
    <scope>NUCLEOTIDE SEQUENCE [LARGE SCALE GENOMIC DNA]</scope>
    <source>
        <strain evidence="2 4">SC344</strain>
    </source>
</reference>
<dbReference type="SMART" id="SM00974">
    <property type="entry name" value="T5orf172"/>
    <property type="match status" value="1"/>
</dbReference>